<sequence>MSGEMSHESTFREVQRFRQRWLWAVVVGGGLVSAVAGGPVGVLVAAALVAFVWSLRLVTEVRDDGLYVRFAPFHRSFRRVPWSAVESVESTRYRPLREYGGWGIRWRPRAVAFNVSGSRGVFVERPDDRDLLIGSQRPDELATAIRKRWQETDR</sequence>
<keyword evidence="3" id="KW-1185">Reference proteome</keyword>
<protein>
    <recommendedName>
        <fullName evidence="4">PH domain-containing protein</fullName>
    </recommendedName>
</protein>
<evidence type="ECO:0008006" key="4">
    <source>
        <dbReference type="Google" id="ProtNLM"/>
    </source>
</evidence>
<dbReference type="EMBL" id="ASGZ01000002">
    <property type="protein sequence ID" value="ESP90050.1"/>
    <property type="molecule type" value="Genomic_DNA"/>
</dbReference>
<evidence type="ECO:0000313" key="2">
    <source>
        <dbReference type="EMBL" id="ESP90050.1"/>
    </source>
</evidence>
<feature type="transmembrane region" description="Helical" evidence="1">
    <location>
        <begin position="21"/>
        <end position="53"/>
    </location>
</feature>
<name>V4HH34_9EURY</name>
<accession>V4HH34</accession>
<reference evidence="2 3" key="1">
    <citation type="journal article" date="2013" name="Genome Announc.">
        <title>Draft Genome Sequence of 'Candidatus Halobonum tyrrellensis' Strain G22, Isolated from the Hypersaline Waters of Lake Tyrrell, Australia.</title>
        <authorList>
            <person name="Ugalde J.A."/>
            <person name="Narasingarao P."/>
            <person name="Kuo S."/>
            <person name="Podell S."/>
            <person name="Allen E.E."/>
        </authorList>
    </citation>
    <scope>NUCLEOTIDE SEQUENCE [LARGE SCALE GENOMIC DNA]</scope>
    <source>
        <strain evidence="2 3">G22</strain>
    </source>
</reference>
<dbReference type="eggNOG" id="arCOG03338">
    <property type="taxonomic scope" value="Archaea"/>
</dbReference>
<keyword evidence="1" id="KW-0472">Membrane</keyword>
<dbReference type="STRING" id="1324957.K933_00767"/>
<keyword evidence="1" id="KW-0812">Transmembrane</keyword>
<evidence type="ECO:0000256" key="1">
    <source>
        <dbReference type="SAM" id="Phobius"/>
    </source>
</evidence>
<dbReference type="AlphaFoldDB" id="V4HH34"/>
<organism evidence="2 3">
    <name type="scientific">Candidatus Halobonum tyrrellensis G22</name>
    <dbReference type="NCBI Taxonomy" id="1324957"/>
    <lineage>
        <taxon>Archaea</taxon>
        <taxon>Methanobacteriati</taxon>
        <taxon>Methanobacteriota</taxon>
        <taxon>Stenosarchaea group</taxon>
        <taxon>Halobacteria</taxon>
        <taxon>Halobacteriales</taxon>
        <taxon>Haloferacaceae</taxon>
        <taxon>Candidatus Halobonum</taxon>
    </lineage>
</organism>
<proteinExistence type="predicted"/>
<evidence type="ECO:0000313" key="3">
    <source>
        <dbReference type="Proteomes" id="UP000017840"/>
    </source>
</evidence>
<dbReference type="Proteomes" id="UP000017840">
    <property type="component" value="Unassembled WGS sequence"/>
</dbReference>
<keyword evidence="1" id="KW-1133">Transmembrane helix</keyword>
<gene>
    <name evidence="2" type="ORF">K933_00767</name>
</gene>
<comment type="caution">
    <text evidence="2">The sequence shown here is derived from an EMBL/GenBank/DDBJ whole genome shotgun (WGS) entry which is preliminary data.</text>
</comment>